<evidence type="ECO:0000313" key="1">
    <source>
        <dbReference type="EMBL" id="PNT05518.1"/>
    </source>
</evidence>
<dbReference type="Proteomes" id="UP000006729">
    <property type="component" value="Chromosome 14"/>
</dbReference>
<dbReference type="EMBL" id="CM009303">
    <property type="protein sequence ID" value="PNT05518.1"/>
    <property type="molecule type" value="Genomic_DNA"/>
</dbReference>
<name>B9IB21_POPTR</name>
<dbReference type="AlphaFoldDB" id="B9IB21"/>
<dbReference type="HOGENOM" id="CLU_1456792_0_0_1"/>
<keyword evidence="2" id="KW-1185">Reference proteome</keyword>
<dbReference type="InParanoid" id="B9IB21"/>
<evidence type="ECO:0000313" key="2">
    <source>
        <dbReference type="Proteomes" id="UP000006729"/>
    </source>
</evidence>
<gene>
    <name evidence="1" type="ORF">POPTR_014G176800</name>
</gene>
<protein>
    <submittedName>
        <fullName evidence="1">Uncharacterized protein</fullName>
    </submittedName>
</protein>
<sequence>MRINVKPRITIFWAIKSLEILCMKFNFIYFLEGPTVYEVKIISIIGDFVYDKVIAQHTDQLNFAPDKNPYSKAMEIDTMTLNKMGYVLTNDGAWMSKDQIGAHVEEEHVEEEKQNIGGDAEFVDMFETPPRASSSKDVGTSSWQSRMEVRLEHIEGGMHHIREGVHDMKDMMASFLTTLNDYTTII</sequence>
<accession>B9IB21</accession>
<organism evidence="1 2">
    <name type="scientific">Populus trichocarpa</name>
    <name type="common">Western balsam poplar</name>
    <name type="synonym">Populus balsamifera subsp. trichocarpa</name>
    <dbReference type="NCBI Taxonomy" id="3694"/>
    <lineage>
        <taxon>Eukaryota</taxon>
        <taxon>Viridiplantae</taxon>
        <taxon>Streptophyta</taxon>
        <taxon>Embryophyta</taxon>
        <taxon>Tracheophyta</taxon>
        <taxon>Spermatophyta</taxon>
        <taxon>Magnoliopsida</taxon>
        <taxon>eudicotyledons</taxon>
        <taxon>Gunneridae</taxon>
        <taxon>Pentapetalae</taxon>
        <taxon>rosids</taxon>
        <taxon>fabids</taxon>
        <taxon>Malpighiales</taxon>
        <taxon>Salicaceae</taxon>
        <taxon>Saliceae</taxon>
        <taxon>Populus</taxon>
    </lineage>
</organism>
<proteinExistence type="predicted"/>
<reference evidence="1 2" key="1">
    <citation type="journal article" date="2006" name="Science">
        <title>The genome of black cottonwood, Populus trichocarpa (Torr. &amp; Gray).</title>
        <authorList>
            <person name="Tuskan G.A."/>
            <person name="Difazio S."/>
            <person name="Jansson S."/>
            <person name="Bohlmann J."/>
            <person name="Grigoriev I."/>
            <person name="Hellsten U."/>
            <person name="Putnam N."/>
            <person name="Ralph S."/>
            <person name="Rombauts S."/>
            <person name="Salamov A."/>
            <person name="Schein J."/>
            <person name="Sterck L."/>
            <person name="Aerts A."/>
            <person name="Bhalerao R.R."/>
            <person name="Bhalerao R.P."/>
            <person name="Blaudez D."/>
            <person name="Boerjan W."/>
            <person name="Brun A."/>
            <person name="Brunner A."/>
            <person name="Busov V."/>
            <person name="Campbell M."/>
            <person name="Carlson J."/>
            <person name="Chalot M."/>
            <person name="Chapman J."/>
            <person name="Chen G.L."/>
            <person name="Cooper D."/>
            <person name="Coutinho P.M."/>
            <person name="Couturier J."/>
            <person name="Covert S."/>
            <person name="Cronk Q."/>
            <person name="Cunningham R."/>
            <person name="Davis J."/>
            <person name="Degroeve S."/>
            <person name="Dejardin A."/>
            <person name="Depamphilis C."/>
            <person name="Detter J."/>
            <person name="Dirks B."/>
            <person name="Dubchak I."/>
            <person name="Duplessis S."/>
            <person name="Ehlting J."/>
            <person name="Ellis B."/>
            <person name="Gendler K."/>
            <person name="Goodstein D."/>
            <person name="Gribskov M."/>
            <person name="Grimwood J."/>
            <person name="Groover A."/>
            <person name="Gunter L."/>
            <person name="Hamberger B."/>
            <person name="Heinze B."/>
            <person name="Helariutta Y."/>
            <person name="Henrissat B."/>
            <person name="Holligan D."/>
            <person name="Holt R."/>
            <person name="Huang W."/>
            <person name="Islam-Faridi N."/>
            <person name="Jones S."/>
            <person name="Jones-Rhoades M."/>
            <person name="Jorgensen R."/>
            <person name="Joshi C."/>
            <person name="Kangasjarvi J."/>
            <person name="Karlsson J."/>
            <person name="Kelleher C."/>
            <person name="Kirkpatrick R."/>
            <person name="Kirst M."/>
            <person name="Kohler A."/>
            <person name="Kalluri U."/>
            <person name="Larimer F."/>
            <person name="Leebens-Mack J."/>
            <person name="Leple J.C."/>
            <person name="Locascio P."/>
            <person name="Lou Y."/>
            <person name="Lucas S."/>
            <person name="Martin F."/>
            <person name="Montanini B."/>
            <person name="Napoli C."/>
            <person name="Nelson D.R."/>
            <person name="Nelson C."/>
            <person name="Nieminen K."/>
            <person name="Nilsson O."/>
            <person name="Pereda V."/>
            <person name="Peter G."/>
            <person name="Philippe R."/>
            <person name="Pilate G."/>
            <person name="Poliakov A."/>
            <person name="Razumovskaya J."/>
            <person name="Richardson P."/>
            <person name="Rinaldi C."/>
            <person name="Ritland K."/>
            <person name="Rouze P."/>
            <person name="Ryaboy D."/>
            <person name="Schmutz J."/>
            <person name="Schrader J."/>
            <person name="Segerman B."/>
            <person name="Shin H."/>
            <person name="Siddiqui A."/>
            <person name="Sterky F."/>
            <person name="Terry A."/>
            <person name="Tsai C.J."/>
            <person name="Uberbacher E."/>
            <person name="Unneberg P."/>
            <person name="Vahala J."/>
            <person name="Wall K."/>
            <person name="Wessler S."/>
            <person name="Yang G."/>
            <person name="Yin T."/>
            <person name="Douglas C."/>
            <person name="Marra M."/>
            <person name="Sandberg G."/>
            <person name="Van de Peer Y."/>
            <person name="Rokhsar D."/>
        </authorList>
    </citation>
    <scope>NUCLEOTIDE SEQUENCE [LARGE SCALE GENOMIC DNA]</scope>
    <source>
        <strain evidence="2">cv. Nisqually</strain>
    </source>
</reference>